<reference evidence="3" key="1">
    <citation type="submission" date="2012-11" db="EMBL/GenBank/DDBJ databases">
        <authorList>
            <person name="Lucero-Rivera Y.E."/>
            <person name="Tovar-Ramirez D."/>
        </authorList>
    </citation>
    <scope>NUCLEOTIDE SEQUENCE [LARGE SCALE GENOMIC DNA]</scope>
    <source>
        <strain evidence="3">Araruama</strain>
    </source>
</reference>
<name>A0A1V1P6F7_9BACT</name>
<dbReference type="InterPro" id="IPR003607">
    <property type="entry name" value="HD/PDEase_dom"/>
</dbReference>
<sequence length="242" mass="27613">MKCPGQDTRYWKSGAVFEVNCPKCNHPVEFFKDDTSRICGNCKHRFVNPKMNFGCAAYCQYAEQCIGNLPPELLAQKESLFKDRVAIEMKRYFGKDFKRIGHASRVARHAQNIANQEGGDMAVILASAYLHDIGIHEAEKKYQSTAARYQEKEGPPIARQIMEKLGAKDTLIDEVCDIVGHHHHPRDTETLNFKVLYDSDLIANLEDQHKDNPISSERLTQIINNNFFTEQGRNEAKKSLLK</sequence>
<keyword evidence="2" id="KW-0378">Hydrolase</keyword>
<gene>
    <name evidence="2" type="ORF">OMM_03225</name>
</gene>
<comment type="caution">
    <text evidence="2">The sequence shown here is derived from an EMBL/GenBank/DDBJ whole genome shotgun (WGS) entry which is preliminary data.</text>
</comment>
<dbReference type="Pfam" id="PF01966">
    <property type="entry name" value="HD"/>
    <property type="match status" value="1"/>
</dbReference>
<dbReference type="Gene3D" id="1.10.3210.10">
    <property type="entry name" value="Hypothetical protein af1432"/>
    <property type="match status" value="1"/>
</dbReference>
<evidence type="ECO:0000313" key="2">
    <source>
        <dbReference type="EMBL" id="ETR70462.1"/>
    </source>
</evidence>
<organism evidence="2 3">
    <name type="scientific">Candidatus Magnetoglobus multicellularis str. Araruama</name>
    <dbReference type="NCBI Taxonomy" id="890399"/>
    <lineage>
        <taxon>Bacteria</taxon>
        <taxon>Pseudomonadati</taxon>
        <taxon>Thermodesulfobacteriota</taxon>
        <taxon>Desulfobacteria</taxon>
        <taxon>Desulfobacterales</taxon>
        <taxon>Desulfobacteraceae</taxon>
        <taxon>Candidatus Magnetoglobus</taxon>
    </lineage>
</organism>
<dbReference type="InterPro" id="IPR006674">
    <property type="entry name" value="HD_domain"/>
</dbReference>
<dbReference type="CDD" id="cd00077">
    <property type="entry name" value="HDc"/>
    <property type="match status" value="1"/>
</dbReference>
<dbReference type="EMBL" id="ATBP01000420">
    <property type="protein sequence ID" value="ETR70462.1"/>
    <property type="molecule type" value="Genomic_DNA"/>
</dbReference>
<dbReference type="GO" id="GO:0016787">
    <property type="term" value="F:hydrolase activity"/>
    <property type="evidence" value="ECO:0007669"/>
    <property type="project" value="UniProtKB-KW"/>
</dbReference>
<dbReference type="SUPFAM" id="SSF109604">
    <property type="entry name" value="HD-domain/PDEase-like"/>
    <property type="match status" value="1"/>
</dbReference>
<proteinExistence type="predicted"/>
<accession>A0A1V1P6F7</accession>
<dbReference type="AlphaFoldDB" id="A0A1V1P6F7"/>
<evidence type="ECO:0000259" key="1">
    <source>
        <dbReference type="Pfam" id="PF01966"/>
    </source>
</evidence>
<protein>
    <submittedName>
        <fullName evidence="2">Metal dependent phosphohydrolase</fullName>
    </submittedName>
</protein>
<evidence type="ECO:0000313" key="3">
    <source>
        <dbReference type="Proteomes" id="UP000189670"/>
    </source>
</evidence>
<feature type="domain" description="HD" evidence="1">
    <location>
        <begin position="99"/>
        <end position="201"/>
    </location>
</feature>
<dbReference type="Proteomes" id="UP000189670">
    <property type="component" value="Unassembled WGS sequence"/>
</dbReference>